<keyword evidence="2" id="KW-1185">Reference proteome</keyword>
<evidence type="ECO:0000313" key="1">
    <source>
        <dbReference type="EMBL" id="KAJ2989575.1"/>
    </source>
</evidence>
<dbReference type="EMBL" id="JANSHE010002771">
    <property type="protein sequence ID" value="KAJ2989575.1"/>
    <property type="molecule type" value="Genomic_DNA"/>
</dbReference>
<proteinExistence type="predicted"/>
<reference evidence="1" key="1">
    <citation type="submission" date="2022-08" db="EMBL/GenBank/DDBJ databases">
        <title>Genome Sequence of Pycnoporus sanguineus.</title>
        <authorList>
            <person name="Buettner E."/>
        </authorList>
    </citation>
    <scope>NUCLEOTIDE SEQUENCE</scope>
    <source>
        <strain evidence="1">CG-C14</strain>
    </source>
</reference>
<protein>
    <submittedName>
        <fullName evidence="1">Uncharacterized protein</fullName>
    </submittedName>
</protein>
<dbReference type="Proteomes" id="UP001144978">
    <property type="component" value="Unassembled WGS sequence"/>
</dbReference>
<evidence type="ECO:0000313" key="2">
    <source>
        <dbReference type="Proteomes" id="UP001144978"/>
    </source>
</evidence>
<organism evidence="1 2">
    <name type="scientific">Trametes sanguinea</name>
    <dbReference type="NCBI Taxonomy" id="158606"/>
    <lineage>
        <taxon>Eukaryota</taxon>
        <taxon>Fungi</taxon>
        <taxon>Dikarya</taxon>
        <taxon>Basidiomycota</taxon>
        <taxon>Agaricomycotina</taxon>
        <taxon>Agaricomycetes</taxon>
        <taxon>Polyporales</taxon>
        <taxon>Polyporaceae</taxon>
        <taxon>Trametes</taxon>
    </lineage>
</organism>
<accession>A0ACC1PCH2</accession>
<comment type="caution">
    <text evidence="1">The sequence shown here is derived from an EMBL/GenBank/DDBJ whole genome shotgun (WGS) entry which is preliminary data.</text>
</comment>
<sequence>MFLRVAKRSLLLTCALPSFIMTNNSAVNPSEVGWQFVPQYYTFVNKHPNRLHCFYNKSSTFIHGTEGEDGKPCFGQQEIHNKITSIGFQDCKVFIHSVDAQSSANGGIIIQVIGEMSNKGEAWRKFVQTFFLAEQPNGYFVLNDIFRFLKEESVDEACPR</sequence>
<name>A0ACC1PCH2_9APHY</name>
<gene>
    <name evidence="1" type="ORF">NUW54_g8741</name>
</gene>